<name>A0A849CC05_9NOCA</name>
<dbReference type="InterPro" id="IPR034660">
    <property type="entry name" value="DinB/YfiT-like"/>
</dbReference>
<evidence type="ECO:0000313" key="3">
    <source>
        <dbReference type="Proteomes" id="UP000586827"/>
    </source>
</evidence>
<dbReference type="RefSeq" id="WP_067528202.1">
    <property type="nucleotide sequence ID" value="NZ_JABELX010000021.1"/>
</dbReference>
<dbReference type="EMBL" id="JABELX010000021">
    <property type="protein sequence ID" value="NNH75396.1"/>
    <property type="molecule type" value="Genomic_DNA"/>
</dbReference>
<dbReference type="AlphaFoldDB" id="A0A849CC05"/>
<organism evidence="2 3">
    <name type="scientific">Nocardia uniformis</name>
    <dbReference type="NCBI Taxonomy" id="53432"/>
    <lineage>
        <taxon>Bacteria</taxon>
        <taxon>Bacillati</taxon>
        <taxon>Actinomycetota</taxon>
        <taxon>Actinomycetes</taxon>
        <taxon>Mycobacteriales</taxon>
        <taxon>Nocardiaceae</taxon>
        <taxon>Nocardia</taxon>
    </lineage>
</organism>
<keyword evidence="3" id="KW-1185">Reference proteome</keyword>
<comment type="caution">
    <text evidence="2">The sequence shown here is derived from an EMBL/GenBank/DDBJ whole genome shotgun (WGS) entry which is preliminary data.</text>
</comment>
<dbReference type="NCBIfam" id="TIGR03083">
    <property type="entry name" value="maleylpyruvate isomerase family mycothiol-dependent enzyme"/>
    <property type="match status" value="1"/>
</dbReference>
<sequence length="192" mass="20506">MNDRIFDLEPAAISMEAVVSAIAAQQLEAATPCDDMTVGQLLAHVAGLTEAFRRAATKESIGASASPTQGLPDLPEDWRGRIPAQLKALVSAWRDPAAWEGDTEAGGVTLPATEMARVALNELIIHTWDLARATGQPCCPDSEDMTILVDWLRTTPEEGTPGLFGPVVPIPDNAPTLDKLLGLTGRDPTWTR</sequence>
<dbReference type="NCBIfam" id="TIGR03086">
    <property type="entry name" value="TIGR03086 family metal-binding protein"/>
    <property type="match status" value="1"/>
</dbReference>
<protein>
    <submittedName>
        <fullName evidence="2">TIGR03086 family protein</fullName>
    </submittedName>
</protein>
<dbReference type="SUPFAM" id="SSF109854">
    <property type="entry name" value="DinB/YfiT-like putative metalloenzymes"/>
    <property type="match status" value="1"/>
</dbReference>
<feature type="domain" description="Mycothiol-dependent maleylpyruvate isomerase metal-binding" evidence="1">
    <location>
        <begin position="11"/>
        <end position="131"/>
    </location>
</feature>
<dbReference type="InterPro" id="IPR024344">
    <property type="entry name" value="MDMPI_metal-binding"/>
</dbReference>
<proteinExistence type="predicted"/>
<dbReference type="Gene3D" id="1.20.120.450">
    <property type="entry name" value="dinb family like domain"/>
    <property type="match status" value="1"/>
</dbReference>
<accession>A0A849CC05</accession>
<evidence type="ECO:0000259" key="1">
    <source>
        <dbReference type="Pfam" id="PF11716"/>
    </source>
</evidence>
<dbReference type="Pfam" id="PF11716">
    <property type="entry name" value="MDMPI_N"/>
    <property type="match status" value="1"/>
</dbReference>
<dbReference type="Proteomes" id="UP000586827">
    <property type="component" value="Unassembled WGS sequence"/>
</dbReference>
<dbReference type="InterPro" id="IPR017520">
    <property type="entry name" value="CHP03086"/>
</dbReference>
<reference evidence="2 3" key="1">
    <citation type="submission" date="2020-05" db="EMBL/GenBank/DDBJ databases">
        <title>MicrobeNet Type strains.</title>
        <authorList>
            <person name="Nicholson A.C."/>
        </authorList>
    </citation>
    <scope>NUCLEOTIDE SEQUENCE [LARGE SCALE GENOMIC DNA]</scope>
    <source>
        <strain evidence="2 3">JCM 3224</strain>
    </source>
</reference>
<dbReference type="GO" id="GO:0046872">
    <property type="term" value="F:metal ion binding"/>
    <property type="evidence" value="ECO:0007669"/>
    <property type="project" value="InterPro"/>
</dbReference>
<gene>
    <name evidence="2" type="ORF">HLB23_37060</name>
</gene>
<evidence type="ECO:0000313" key="2">
    <source>
        <dbReference type="EMBL" id="NNH75396.1"/>
    </source>
</evidence>
<dbReference type="InterPro" id="IPR017517">
    <property type="entry name" value="Maleyloyr_isom"/>
</dbReference>